<evidence type="ECO:0000259" key="7">
    <source>
        <dbReference type="Pfam" id="PF12698"/>
    </source>
</evidence>
<evidence type="ECO:0000256" key="1">
    <source>
        <dbReference type="ARBA" id="ARBA00004651"/>
    </source>
</evidence>
<evidence type="ECO:0000256" key="4">
    <source>
        <dbReference type="ARBA" id="ARBA00022989"/>
    </source>
</evidence>
<dbReference type="PANTHER" id="PTHR30294:SF45">
    <property type="entry name" value="LINEARMYCIN RESISTANCE PERMEASE PROTEIN LNRN"/>
    <property type="match status" value="1"/>
</dbReference>
<feature type="domain" description="ABC-2 type transporter transmembrane" evidence="7">
    <location>
        <begin position="19"/>
        <end position="364"/>
    </location>
</feature>
<feature type="transmembrane region" description="Helical" evidence="6">
    <location>
        <begin position="289"/>
        <end position="307"/>
    </location>
</feature>
<feature type="transmembrane region" description="Helical" evidence="6">
    <location>
        <begin position="344"/>
        <end position="364"/>
    </location>
</feature>
<keyword evidence="2" id="KW-1003">Cell membrane</keyword>
<dbReference type="InterPro" id="IPR051449">
    <property type="entry name" value="ABC-2_transporter_component"/>
</dbReference>
<sequence>MEVLIRLIINTMKVLMKKKSYIIVGIIIPAFIIVFFSFEFGGEYKFKVGVIDNDNSYTSKEIIKTIDDLEDIESVEIKAEDYKILLITEQIQMAIIIDDDFQNKLLSSEENEIKIKSINESDVKSVVKTMVELKCEDLSMIAKMSNKDINKFKEINQDYNDKTTRLSLNDVDEERPKIENSLGLIIFVIFIVGGNIANFLIEDEENKTKTRILSSGISKWKYYLSLVFVFYIMSSITILIYYVLSKIFRIDFGMENTLNFLIVMLLLNLVALSFNLCIVTFIRSRYTSGIVNVLIMVPCCMLSGVFWDFHIMPGNLQTIGQFMPTRWVYICIENLQRTNSLTSINIYLSAMVILSIIFFVISFIKLKVNREV</sequence>
<evidence type="ECO:0000256" key="5">
    <source>
        <dbReference type="ARBA" id="ARBA00023136"/>
    </source>
</evidence>
<dbReference type="InterPro" id="IPR013525">
    <property type="entry name" value="ABC2_TM"/>
</dbReference>
<evidence type="ECO:0000256" key="2">
    <source>
        <dbReference type="ARBA" id="ARBA00022475"/>
    </source>
</evidence>
<dbReference type="GO" id="GO:0005886">
    <property type="term" value="C:plasma membrane"/>
    <property type="evidence" value="ECO:0007669"/>
    <property type="project" value="UniProtKB-SubCell"/>
</dbReference>
<feature type="transmembrane region" description="Helical" evidence="6">
    <location>
        <begin position="222"/>
        <end position="244"/>
    </location>
</feature>
<feature type="transmembrane region" description="Helical" evidence="6">
    <location>
        <begin position="21"/>
        <end position="38"/>
    </location>
</feature>
<evidence type="ECO:0000313" key="8">
    <source>
        <dbReference type="EMBL" id="KHS57911.1"/>
    </source>
</evidence>
<accession>A0A0B3VM94</accession>
<dbReference type="RefSeq" id="WP_039678941.1">
    <property type="nucleotide sequence ID" value="NZ_JWHR01000060.1"/>
</dbReference>
<dbReference type="Proteomes" id="UP000031189">
    <property type="component" value="Unassembled WGS sequence"/>
</dbReference>
<evidence type="ECO:0000313" key="9">
    <source>
        <dbReference type="Proteomes" id="UP000031189"/>
    </source>
</evidence>
<comment type="subcellular location">
    <subcellularLocation>
        <location evidence="1">Cell membrane</location>
        <topology evidence="1">Multi-pass membrane protein</topology>
    </subcellularLocation>
</comment>
<keyword evidence="4 6" id="KW-1133">Transmembrane helix</keyword>
<dbReference type="AlphaFoldDB" id="A0A0B3VM94"/>
<feature type="transmembrane region" description="Helical" evidence="6">
    <location>
        <begin position="182"/>
        <end position="201"/>
    </location>
</feature>
<dbReference type="EMBL" id="JWHR01000060">
    <property type="protein sequence ID" value="KHS57911.1"/>
    <property type="molecule type" value="Genomic_DNA"/>
</dbReference>
<dbReference type="STRING" id="1577792.QX51_05690"/>
<dbReference type="Pfam" id="PF12698">
    <property type="entry name" value="ABC2_membrane_3"/>
    <property type="match status" value="1"/>
</dbReference>
<keyword evidence="9" id="KW-1185">Reference proteome</keyword>
<reference evidence="8 9" key="1">
    <citation type="submission" date="2014-12" db="EMBL/GenBank/DDBJ databases">
        <title>Draft genome sequence of Terrisporobacter sp. 08-306576, isolated from the blood culture of a bacteremia patient.</title>
        <authorList>
            <person name="Lund L.C."/>
            <person name="Sydenham T.V."/>
            <person name="Hogh S.V."/>
            <person name="Skov M.N."/>
            <person name="Kemp M."/>
            <person name="Justesen U.S."/>
        </authorList>
    </citation>
    <scope>NUCLEOTIDE SEQUENCE [LARGE SCALE GENOMIC DNA]</scope>
    <source>
        <strain evidence="8 9">08-306576</strain>
    </source>
</reference>
<proteinExistence type="predicted"/>
<dbReference type="GO" id="GO:0140359">
    <property type="term" value="F:ABC-type transporter activity"/>
    <property type="evidence" value="ECO:0007669"/>
    <property type="project" value="InterPro"/>
</dbReference>
<name>A0A0B3VM94_9FIRM</name>
<gene>
    <name evidence="8" type="ORF">QX51_05690</name>
</gene>
<dbReference type="PANTHER" id="PTHR30294">
    <property type="entry name" value="MEMBRANE COMPONENT OF ABC TRANSPORTER YHHJ-RELATED"/>
    <property type="match status" value="1"/>
</dbReference>
<keyword evidence="3 6" id="KW-0812">Transmembrane</keyword>
<protein>
    <submittedName>
        <fullName evidence="8">ABC transporter</fullName>
    </submittedName>
</protein>
<dbReference type="Gene3D" id="3.40.1710.10">
    <property type="entry name" value="abc type-2 transporter like domain"/>
    <property type="match status" value="1"/>
</dbReference>
<evidence type="ECO:0000256" key="6">
    <source>
        <dbReference type="SAM" id="Phobius"/>
    </source>
</evidence>
<evidence type="ECO:0000256" key="3">
    <source>
        <dbReference type="ARBA" id="ARBA00022692"/>
    </source>
</evidence>
<comment type="caution">
    <text evidence="8">The sequence shown here is derived from an EMBL/GenBank/DDBJ whole genome shotgun (WGS) entry which is preliminary data.</text>
</comment>
<keyword evidence="5 6" id="KW-0472">Membrane</keyword>
<feature type="transmembrane region" description="Helical" evidence="6">
    <location>
        <begin position="260"/>
        <end position="282"/>
    </location>
</feature>
<organism evidence="8 9">
    <name type="scientific">Terrisporobacter othiniensis</name>
    <dbReference type="NCBI Taxonomy" id="1577792"/>
    <lineage>
        <taxon>Bacteria</taxon>
        <taxon>Bacillati</taxon>
        <taxon>Bacillota</taxon>
        <taxon>Clostridia</taxon>
        <taxon>Peptostreptococcales</taxon>
        <taxon>Peptostreptococcaceae</taxon>
        <taxon>Terrisporobacter</taxon>
    </lineage>
</organism>